<dbReference type="CDD" id="cd16913">
    <property type="entry name" value="YkuD_like"/>
    <property type="match status" value="1"/>
</dbReference>
<gene>
    <name evidence="9" type="ORF">SR894_08975</name>
</gene>
<feature type="active site" description="Proton donor/acceptor" evidence="7">
    <location>
        <position position="142"/>
    </location>
</feature>
<dbReference type="InterPro" id="IPR005490">
    <property type="entry name" value="LD_TPept_cat_dom"/>
</dbReference>
<dbReference type="PANTHER" id="PTHR36699">
    <property type="entry name" value="LD-TRANSPEPTIDASE"/>
    <property type="match status" value="1"/>
</dbReference>
<keyword evidence="6 7" id="KW-0961">Cell wall biogenesis/degradation</keyword>
<dbReference type="Gene3D" id="2.40.440.10">
    <property type="entry name" value="L,D-transpeptidase catalytic domain-like"/>
    <property type="match status" value="1"/>
</dbReference>
<keyword evidence="3" id="KW-0808">Transferase</keyword>
<evidence type="ECO:0000256" key="1">
    <source>
        <dbReference type="ARBA" id="ARBA00004752"/>
    </source>
</evidence>
<evidence type="ECO:0000313" key="9">
    <source>
        <dbReference type="EMBL" id="WQH14654.1"/>
    </source>
</evidence>
<keyword evidence="4 7" id="KW-0133">Cell shape</keyword>
<evidence type="ECO:0000256" key="7">
    <source>
        <dbReference type="PROSITE-ProRule" id="PRU01373"/>
    </source>
</evidence>
<dbReference type="EMBL" id="CP140255">
    <property type="protein sequence ID" value="WQH14654.1"/>
    <property type="molecule type" value="Genomic_DNA"/>
</dbReference>
<evidence type="ECO:0000256" key="5">
    <source>
        <dbReference type="ARBA" id="ARBA00022984"/>
    </source>
</evidence>
<evidence type="ECO:0000256" key="3">
    <source>
        <dbReference type="ARBA" id="ARBA00022679"/>
    </source>
</evidence>
<dbReference type="PROSITE" id="PS52029">
    <property type="entry name" value="LD_TPASE"/>
    <property type="match status" value="1"/>
</dbReference>
<dbReference type="Pfam" id="PF03734">
    <property type="entry name" value="YkuD"/>
    <property type="match status" value="1"/>
</dbReference>
<dbReference type="RefSeq" id="WP_133730666.1">
    <property type="nucleotide sequence ID" value="NZ_CP140255.1"/>
</dbReference>
<proteinExistence type="inferred from homology"/>
<evidence type="ECO:0000313" key="10">
    <source>
        <dbReference type="Proteomes" id="UP001324794"/>
    </source>
</evidence>
<dbReference type="InterPro" id="IPR038063">
    <property type="entry name" value="Transpep_catalytic_dom"/>
</dbReference>
<organism evidence="9 10">
    <name type="scientific">Vreelandella neptunia</name>
    <dbReference type="NCBI Taxonomy" id="115551"/>
    <lineage>
        <taxon>Bacteria</taxon>
        <taxon>Pseudomonadati</taxon>
        <taxon>Pseudomonadota</taxon>
        <taxon>Gammaproteobacteria</taxon>
        <taxon>Oceanospirillales</taxon>
        <taxon>Halomonadaceae</taxon>
        <taxon>Vreelandella</taxon>
    </lineage>
</organism>
<dbReference type="PANTHER" id="PTHR36699:SF1">
    <property type="entry name" value="L,D-TRANSPEPTIDASE YAFK-RELATED"/>
    <property type="match status" value="1"/>
</dbReference>
<comment type="pathway">
    <text evidence="1 7">Cell wall biogenesis; peptidoglycan biosynthesis.</text>
</comment>
<keyword evidence="5 7" id="KW-0573">Peptidoglycan synthesis</keyword>
<sequence length="189" mass="21113">MRRLVLNLCLKAVKVRHRLLATLLIVLALGAGLYFADSRLPALLAADVPQAEAVLVIKGERKLYLLRDGESYREYQIALGGDPVGHKQEEGDQRTPESDYVLDWRNPNSMAHLSLHVSYPNEDDRAHAEARGVSPGGMIMIHGQMNGFGWLGRLLQRWDWTDGCIAVTNVAMEEIWHAVPNGTPIRIEP</sequence>
<keyword evidence="10" id="KW-1185">Reference proteome</keyword>
<protein>
    <submittedName>
        <fullName evidence="9">L,D-transpeptidase family protein</fullName>
    </submittedName>
</protein>
<reference evidence="9 10" key="1">
    <citation type="submission" date="2023-11" db="EMBL/GenBank/DDBJ databases">
        <title>MicrobeMod: A computational toolkit for identifying prokaryotic methylation and restriction-modification with nanopore sequencing.</title>
        <authorList>
            <person name="Crits-Christoph A."/>
            <person name="Kang S.C."/>
            <person name="Lee H."/>
            <person name="Ostrov N."/>
        </authorList>
    </citation>
    <scope>NUCLEOTIDE SEQUENCE [LARGE SCALE GENOMIC DNA]</scope>
    <source>
        <strain evidence="9 10">ATCC BAA-805</strain>
    </source>
</reference>
<accession>A0ABZ0YR62</accession>
<evidence type="ECO:0000259" key="8">
    <source>
        <dbReference type="PROSITE" id="PS52029"/>
    </source>
</evidence>
<evidence type="ECO:0000256" key="4">
    <source>
        <dbReference type="ARBA" id="ARBA00022960"/>
    </source>
</evidence>
<dbReference type="Proteomes" id="UP001324794">
    <property type="component" value="Chromosome"/>
</dbReference>
<feature type="domain" description="L,D-TPase catalytic" evidence="8">
    <location>
        <begin position="52"/>
        <end position="188"/>
    </location>
</feature>
<comment type="similarity">
    <text evidence="2">Belongs to the YkuD family.</text>
</comment>
<dbReference type="SUPFAM" id="SSF141523">
    <property type="entry name" value="L,D-transpeptidase catalytic domain-like"/>
    <property type="match status" value="1"/>
</dbReference>
<evidence type="ECO:0000256" key="2">
    <source>
        <dbReference type="ARBA" id="ARBA00005992"/>
    </source>
</evidence>
<evidence type="ECO:0000256" key="6">
    <source>
        <dbReference type="ARBA" id="ARBA00023316"/>
    </source>
</evidence>
<feature type="active site" description="Nucleophile" evidence="7">
    <location>
        <position position="164"/>
    </location>
</feature>
<name>A0ABZ0YR62_9GAMM</name>